<keyword evidence="3" id="KW-1133">Transmembrane helix</keyword>
<keyword evidence="3" id="KW-0472">Membrane</keyword>
<dbReference type="EMBL" id="JBHUCX010000007">
    <property type="protein sequence ID" value="MFD1673514.1"/>
    <property type="molecule type" value="Genomic_DNA"/>
</dbReference>
<keyword evidence="3" id="KW-0812">Transmembrane</keyword>
<feature type="region of interest" description="Disordered" evidence="2">
    <location>
        <begin position="73"/>
        <end position="117"/>
    </location>
</feature>
<feature type="coiled-coil region" evidence="1">
    <location>
        <begin position="34"/>
        <end position="61"/>
    </location>
</feature>
<sequence length="117" mass="12942">MATVDISMASAITWFGLFLTLVGLALTILGLISNHQANKVMNQMKMEVNNMERAVKDLQSGALQQLLRQHDKMVNRDLGDSDRKIATSHMKESVQSLNTSSNDVDPNEEDSDSSSNF</sequence>
<proteinExistence type="predicted"/>
<accession>A0ABW4JAY8</accession>
<protein>
    <submittedName>
        <fullName evidence="4">Uncharacterized protein</fullName>
    </submittedName>
</protein>
<feature type="transmembrane region" description="Helical" evidence="3">
    <location>
        <begin position="12"/>
        <end position="32"/>
    </location>
</feature>
<evidence type="ECO:0000256" key="3">
    <source>
        <dbReference type="SAM" id="Phobius"/>
    </source>
</evidence>
<keyword evidence="5" id="KW-1185">Reference proteome</keyword>
<gene>
    <name evidence="4" type="ORF">ACFSB2_02150</name>
</gene>
<feature type="compositionally biased region" description="Acidic residues" evidence="2">
    <location>
        <begin position="105"/>
        <end position="117"/>
    </location>
</feature>
<organism evidence="4 5">
    <name type="scientific">Alicyclobacillus fodiniaquatilis</name>
    <dbReference type="NCBI Taxonomy" id="1661150"/>
    <lineage>
        <taxon>Bacteria</taxon>
        <taxon>Bacillati</taxon>
        <taxon>Bacillota</taxon>
        <taxon>Bacilli</taxon>
        <taxon>Bacillales</taxon>
        <taxon>Alicyclobacillaceae</taxon>
        <taxon>Alicyclobacillus</taxon>
    </lineage>
</organism>
<evidence type="ECO:0000256" key="2">
    <source>
        <dbReference type="SAM" id="MobiDB-lite"/>
    </source>
</evidence>
<keyword evidence="1" id="KW-0175">Coiled coil</keyword>
<evidence type="ECO:0000313" key="4">
    <source>
        <dbReference type="EMBL" id="MFD1673514.1"/>
    </source>
</evidence>
<evidence type="ECO:0000256" key="1">
    <source>
        <dbReference type="SAM" id="Coils"/>
    </source>
</evidence>
<reference evidence="5" key="1">
    <citation type="journal article" date="2019" name="Int. J. Syst. Evol. Microbiol.">
        <title>The Global Catalogue of Microorganisms (GCM) 10K type strain sequencing project: providing services to taxonomists for standard genome sequencing and annotation.</title>
        <authorList>
            <consortium name="The Broad Institute Genomics Platform"/>
            <consortium name="The Broad Institute Genome Sequencing Center for Infectious Disease"/>
            <person name="Wu L."/>
            <person name="Ma J."/>
        </authorList>
    </citation>
    <scope>NUCLEOTIDE SEQUENCE [LARGE SCALE GENOMIC DNA]</scope>
    <source>
        <strain evidence="5">CGMCC 1.12286</strain>
    </source>
</reference>
<comment type="caution">
    <text evidence="4">The sequence shown here is derived from an EMBL/GenBank/DDBJ whole genome shotgun (WGS) entry which is preliminary data.</text>
</comment>
<dbReference type="Proteomes" id="UP001597079">
    <property type="component" value="Unassembled WGS sequence"/>
</dbReference>
<feature type="compositionally biased region" description="Basic and acidic residues" evidence="2">
    <location>
        <begin position="73"/>
        <end position="92"/>
    </location>
</feature>
<dbReference type="RefSeq" id="WP_377940941.1">
    <property type="nucleotide sequence ID" value="NZ_JBHUCX010000007.1"/>
</dbReference>
<evidence type="ECO:0000313" key="5">
    <source>
        <dbReference type="Proteomes" id="UP001597079"/>
    </source>
</evidence>
<name>A0ABW4JAY8_9BACL</name>